<keyword evidence="1" id="KW-0560">Oxidoreductase</keyword>
<dbReference type="Pfam" id="PF00248">
    <property type="entry name" value="Aldo_ket_red"/>
    <property type="match status" value="1"/>
</dbReference>
<dbReference type="eggNOG" id="KOG1577">
    <property type="taxonomic scope" value="Eukaryota"/>
</dbReference>
<organism evidence="3 4">
    <name type="scientific">Capronia epimyces CBS 606.96</name>
    <dbReference type="NCBI Taxonomy" id="1182542"/>
    <lineage>
        <taxon>Eukaryota</taxon>
        <taxon>Fungi</taxon>
        <taxon>Dikarya</taxon>
        <taxon>Ascomycota</taxon>
        <taxon>Pezizomycotina</taxon>
        <taxon>Eurotiomycetes</taxon>
        <taxon>Chaetothyriomycetidae</taxon>
        <taxon>Chaetothyriales</taxon>
        <taxon>Herpotrichiellaceae</taxon>
        <taxon>Capronia</taxon>
    </lineage>
</organism>
<dbReference type="GeneID" id="19173474"/>
<evidence type="ECO:0000313" key="4">
    <source>
        <dbReference type="Proteomes" id="UP000019478"/>
    </source>
</evidence>
<accession>W9Y735</accession>
<evidence type="ECO:0000313" key="3">
    <source>
        <dbReference type="EMBL" id="EXJ78229.1"/>
    </source>
</evidence>
<dbReference type="OrthoDB" id="5357513at2759"/>
<dbReference type="STRING" id="1182542.W9Y735"/>
<dbReference type="InterPro" id="IPR020471">
    <property type="entry name" value="AKR"/>
</dbReference>
<dbReference type="HOGENOM" id="CLU_023205_0_1_1"/>
<protein>
    <recommendedName>
        <fullName evidence="2">NADP-dependent oxidoreductase domain-containing protein</fullName>
    </recommendedName>
</protein>
<dbReference type="Gene3D" id="3.20.20.100">
    <property type="entry name" value="NADP-dependent oxidoreductase domain"/>
    <property type="match status" value="1"/>
</dbReference>
<dbReference type="EMBL" id="AMGY01000009">
    <property type="protein sequence ID" value="EXJ78229.1"/>
    <property type="molecule type" value="Genomic_DNA"/>
</dbReference>
<evidence type="ECO:0000259" key="2">
    <source>
        <dbReference type="Pfam" id="PF00248"/>
    </source>
</evidence>
<evidence type="ECO:0000256" key="1">
    <source>
        <dbReference type="ARBA" id="ARBA00023002"/>
    </source>
</evidence>
<name>W9Y735_9EURO</name>
<gene>
    <name evidence="3" type="ORF">A1O3_09390</name>
</gene>
<dbReference type="GO" id="GO:0016491">
    <property type="term" value="F:oxidoreductase activity"/>
    <property type="evidence" value="ECO:0007669"/>
    <property type="project" value="UniProtKB-KW"/>
</dbReference>
<sequence length="308" mass="34545">MASMVSEFQYPVLLSGSPLPIRIYGTAFGPNRPVPHVIDALREGYRAIDTASTRKVHNEVSDGEDIATALQDAKMALKREDLFIQTKFAPAWTQAEPWAFDVGDDLQTQVYKSALRSGTALKVDAIDAYLLLQPMGTMEETRMVWQAMEDIYHHGGVRYLGICKADLPVLASIYEKATVKPSIVQNRFTHRNQYDKLVLDYCKEHKICYQAWGVFSEENKAVAKAVMGDIHARGFRVAGADFDFFLQCIMAMNQRQAVMFHIVDGSSNVEHMRQNLKIGAESASIGDDLIVAFRDALDQYHMRAKSTA</sequence>
<feature type="domain" description="NADP-dependent oxidoreductase" evidence="2">
    <location>
        <begin position="39"/>
        <end position="214"/>
    </location>
</feature>
<keyword evidence="4" id="KW-1185">Reference proteome</keyword>
<dbReference type="RefSeq" id="XP_007737674.1">
    <property type="nucleotide sequence ID" value="XM_007739484.1"/>
</dbReference>
<dbReference type="SUPFAM" id="SSF51430">
    <property type="entry name" value="NAD(P)-linked oxidoreductase"/>
    <property type="match status" value="1"/>
</dbReference>
<reference evidence="3 4" key="1">
    <citation type="submission" date="2013-03" db="EMBL/GenBank/DDBJ databases">
        <title>The Genome Sequence of Capronia epimyces CBS 606.96.</title>
        <authorList>
            <consortium name="The Broad Institute Genomics Platform"/>
            <person name="Cuomo C."/>
            <person name="de Hoog S."/>
            <person name="Gorbushina A."/>
            <person name="Walker B."/>
            <person name="Young S.K."/>
            <person name="Zeng Q."/>
            <person name="Gargeya S."/>
            <person name="Fitzgerald M."/>
            <person name="Haas B."/>
            <person name="Abouelleil A."/>
            <person name="Allen A.W."/>
            <person name="Alvarado L."/>
            <person name="Arachchi H.M."/>
            <person name="Berlin A.M."/>
            <person name="Chapman S.B."/>
            <person name="Gainer-Dewar J."/>
            <person name="Goldberg J."/>
            <person name="Griggs A."/>
            <person name="Gujja S."/>
            <person name="Hansen M."/>
            <person name="Howarth C."/>
            <person name="Imamovic A."/>
            <person name="Ireland A."/>
            <person name="Larimer J."/>
            <person name="McCowan C."/>
            <person name="Murphy C."/>
            <person name="Pearson M."/>
            <person name="Poon T.W."/>
            <person name="Priest M."/>
            <person name="Roberts A."/>
            <person name="Saif S."/>
            <person name="Shea T."/>
            <person name="Sisk P."/>
            <person name="Sykes S."/>
            <person name="Wortman J."/>
            <person name="Nusbaum C."/>
            <person name="Birren B."/>
        </authorList>
    </citation>
    <scope>NUCLEOTIDE SEQUENCE [LARGE SCALE GENOMIC DNA]</scope>
    <source>
        <strain evidence="3 4">CBS 606.96</strain>
    </source>
</reference>
<dbReference type="PANTHER" id="PTHR11732">
    <property type="entry name" value="ALDO/KETO REDUCTASE"/>
    <property type="match status" value="1"/>
</dbReference>
<dbReference type="AlphaFoldDB" id="W9Y735"/>
<comment type="caution">
    <text evidence="3">The sequence shown here is derived from an EMBL/GenBank/DDBJ whole genome shotgun (WGS) entry which is preliminary data.</text>
</comment>
<dbReference type="InterPro" id="IPR023210">
    <property type="entry name" value="NADP_OxRdtase_dom"/>
</dbReference>
<proteinExistence type="predicted"/>
<dbReference type="InterPro" id="IPR036812">
    <property type="entry name" value="NAD(P)_OxRdtase_dom_sf"/>
</dbReference>
<dbReference type="Proteomes" id="UP000019478">
    <property type="component" value="Unassembled WGS sequence"/>
</dbReference>